<sequence length="69" mass="7721">MYHVDVNKLNGKIAERNTTKEALADAIGINRSTFYRRLKTSTLTIRDIHGICKELSLTANEAVEIFLAA</sequence>
<accession>A0A8S5Q5S4</accession>
<name>A0A8S5Q5S4_9CAUD</name>
<feature type="domain" description="HTH cro/C1-type" evidence="1">
    <location>
        <begin position="8"/>
        <end position="61"/>
    </location>
</feature>
<evidence type="ECO:0000259" key="1">
    <source>
        <dbReference type="Pfam" id="PF13443"/>
    </source>
</evidence>
<dbReference type="GO" id="GO:0003677">
    <property type="term" value="F:DNA binding"/>
    <property type="evidence" value="ECO:0007669"/>
    <property type="project" value="UniProtKB-KW"/>
</dbReference>
<dbReference type="EMBL" id="BK015575">
    <property type="protein sequence ID" value="DAE14037.1"/>
    <property type="molecule type" value="Genomic_DNA"/>
</dbReference>
<dbReference type="Pfam" id="PF13443">
    <property type="entry name" value="HTH_26"/>
    <property type="match status" value="1"/>
</dbReference>
<proteinExistence type="predicted"/>
<keyword evidence="2" id="KW-0238">DNA-binding</keyword>
<organism evidence="2">
    <name type="scientific">Caudovirales sp. ctlwr10</name>
    <dbReference type="NCBI Taxonomy" id="2825771"/>
    <lineage>
        <taxon>Viruses</taxon>
        <taxon>Duplodnaviria</taxon>
        <taxon>Heunggongvirae</taxon>
        <taxon>Uroviricota</taxon>
        <taxon>Caudoviricetes</taxon>
    </lineage>
</organism>
<evidence type="ECO:0000313" key="2">
    <source>
        <dbReference type="EMBL" id="DAE14037.1"/>
    </source>
</evidence>
<dbReference type="InterPro" id="IPR001387">
    <property type="entry name" value="Cro/C1-type_HTH"/>
</dbReference>
<reference evidence="2" key="1">
    <citation type="journal article" date="2021" name="Proc. Natl. Acad. Sci. U.S.A.">
        <title>A Catalog of Tens of Thousands of Viruses from Human Metagenomes Reveals Hidden Associations with Chronic Diseases.</title>
        <authorList>
            <person name="Tisza M.J."/>
            <person name="Buck C.B."/>
        </authorList>
    </citation>
    <scope>NUCLEOTIDE SEQUENCE</scope>
    <source>
        <strain evidence="2">Ctlwr10</strain>
    </source>
</reference>
<protein>
    <submittedName>
        <fullName evidence="2">Cro/C1-type HTH DNA-binding domain protein</fullName>
    </submittedName>
</protein>